<evidence type="ECO:0000256" key="5">
    <source>
        <dbReference type="ARBA" id="ARBA00022833"/>
    </source>
</evidence>
<feature type="region of interest" description="Disordered" evidence="7">
    <location>
        <begin position="453"/>
        <end position="609"/>
    </location>
</feature>
<evidence type="ECO:0000256" key="4">
    <source>
        <dbReference type="ARBA" id="ARBA00022771"/>
    </source>
</evidence>
<evidence type="ECO:0000256" key="2">
    <source>
        <dbReference type="ARBA" id="ARBA00022723"/>
    </source>
</evidence>
<dbReference type="GO" id="GO:0031499">
    <property type="term" value="C:TRAMP complex"/>
    <property type="evidence" value="ECO:0007669"/>
    <property type="project" value="TreeGrafter"/>
</dbReference>
<feature type="domain" description="CCHC-type" evidence="8">
    <location>
        <begin position="334"/>
        <end position="351"/>
    </location>
</feature>
<gene>
    <name evidence="9" type="ORF">MPDQ_005147</name>
</gene>
<dbReference type="SUPFAM" id="SSF57756">
    <property type="entry name" value="Retrovirus zinc finger-like domains"/>
    <property type="match status" value="1"/>
</dbReference>
<dbReference type="AlphaFoldDB" id="A0A507QZ94"/>
<proteinExistence type="predicted"/>
<feature type="region of interest" description="Disordered" evidence="7">
    <location>
        <begin position="1"/>
        <end position="270"/>
    </location>
</feature>
<keyword evidence="2" id="KW-0479">Metal-binding</keyword>
<evidence type="ECO:0000256" key="7">
    <source>
        <dbReference type="SAM" id="MobiDB-lite"/>
    </source>
</evidence>
<evidence type="ECO:0000256" key="6">
    <source>
        <dbReference type="ARBA" id="ARBA00023242"/>
    </source>
</evidence>
<dbReference type="Proteomes" id="UP000319663">
    <property type="component" value="Unassembled WGS sequence"/>
</dbReference>
<dbReference type="SMART" id="SM00343">
    <property type="entry name" value="ZnF_C2HC"/>
    <property type="match status" value="5"/>
</dbReference>
<feature type="compositionally biased region" description="Basic and acidic residues" evidence="7">
    <location>
        <begin position="52"/>
        <end position="62"/>
    </location>
</feature>
<keyword evidence="3" id="KW-0677">Repeat</keyword>
<feature type="compositionally biased region" description="Basic and acidic residues" evidence="7">
    <location>
        <begin position="122"/>
        <end position="131"/>
    </location>
</feature>
<dbReference type="InterPro" id="IPR036875">
    <property type="entry name" value="Znf_CCHC_sf"/>
</dbReference>
<keyword evidence="4" id="KW-0863">Zinc-finger</keyword>
<feature type="domain" description="CCHC-type" evidence="8">
    <location>
        <begin position="354"/>
        <end position="370"/>
    </location>
</feature>
<dbReference type="GO" id="GO:0071036">
    <property type="term" value="P:nuclear polyadenylation-dependent snoRNA catabolic process"/>
    <property type="evidence" value="ECO:0007669"/>
    <property type="project" value="TreeGrafter"/>
</dbReference>
<dbReference type="GO" id="GO:0071037">
    <property type="term" value="P:nuclear polyadenylation-dependent snRNA catabolic process"/>
    <property type="evidence" value="ECO:0007669"/>
    <property type="project" value="TreeGrafter"/>
</dbReference>
<dbReference type="EMBL" id="VIFY01000035">
    <property type="protein sequence ID" value="TQB74090.1"/>
    <property type="molecule type" value="Genomic_DNA"/>
</dbReference>
<dbReference type="GO" id="GO:0071031">
    <property type="term" value="P:nuclear mRNA surveillance of mRNA 3'-end processing"/>
    <property type="evidence" value="ECO:0007669"/>
    <property type="project" value="TreeGrafter"/>
</dbReference>
<feature type="compositionally biased region" description="Basic and acidic residues" evidence="7">
    <location>
        <begin position="530"/>
        <end position="539"/>
    </location>
</feature>
<dbReference type="GO" id="GO:0071035">
    <property type="term" value="P:nuclear polyadenylation-dependent rRNA catabolic process"/>
    <property type="evidence" value="ECO:0007669"/>
    <property type="project" value="TreeGrafter"/>
</dbReference>
<feature type="compositionally biased region" description="Low complexity" evidence="7">
    <location>
        <begin position="81"/>
        <end position="99"/>
    </location>
</feature>
<feature type="compositionally biased region" description="Acidic residues" evidence="7">
    <location>
        <begin position="196"/>
        <end position="215"/>
    </location>
</feature>
<dbReference type="InterPro" id="IPR001878">
    <property type="entry name" value="Znf_CCHC"/>
</dbReference>
<keyword evidence="6" id="KW-0539">Nucleus</keyword>
<sequence length="609" mass="66742">MPDSSGDEKDSRTASVGLPRARASNTGSNNSSRRSSQDRKQANPAKRRRIKGKDSTGRDVRDFVPQGATFSATGVLEVDPDSTSSSGSDSPSDNDGLDSANADPPNEEEDGSPTRIDVTPDDGSRESRNETEPLTNADDGKGRFPWQSQFVAVNGKYWRSSSASESSANDENDIAGKRDVEEGEINDIDIRRLPSESDDSDTTSEDSEGDEEQEADNSIMLNVGSHDSEDGHPSADGDYRKPRPLSTPAGGPSNGDGPLDAALSQSKEDALHYSSRKYPAAPVALADLNSEDFETQAKFIYYGHEARDIDLSLPIACTECLQEGHLAEVCPSKECVHCGAWNKHQSSFCPSWRRCQRCRERGHDEQQCSSPLKSSASEVPCDLCGSNEHLELDCDVMWKLPQRSKSPGPVLVSISCSHCTSNRHLIGDCPSLPRPMISSSWTLNGFDPDMITNTNAVVPSKKKDKRNNQRSLRIRGRADFRSPSPDSDDMMAHPNKLQRVGRKPNRGSIRFDGGIGRNRDLAGPGNSRNPRQDYRDRQDSFANDPRPGRMRGKDSWQPASNGPPQGRSGPPARNARGSGRGGRNRRGDNRDSYRPMPSSAKKNWDRFRL</sequence>
<accession>A0A507QZ94</accession>
<dbReference type="STRING" id="5098.A0A507QZ94"/>
<dbReference type="GO" id="GO:0071039">
    <property type="term" value="P:nuclear polyadenylation-dependent CUT catabolic process"/>
    <property type="evidence" value="ECO:0007669"/>
    <property type="project" value="TreeGrafter"/>
</dbReference>
<evidence type="ECO:0000259" key="8">
    <source>
        <dbReference type="SMART" id="SM00343"/>
    </source>
</evidence>
<keyword evidence="10" id="KW-1185">Reference proteome</keyword>
<dbReference type="GO" id="GO:0071038">
    <property type="term" value="P:TRAMP-dependent tRNA surveillance pathway"/>
    <property type="evidence" value="ECO:0007669"/>
    <property type="project" value="TreeGrafter"/>
</dbReference>
<keyword evidence="5" id="KW-0862">Zinc</keyword>
<dbReference type="Gene3D" id="4.10.60.10">
    <property type="entry name" value="Zinc finger, CCHC-type"/>
    <property type="match status" value="1"/>
</dbReference>
<comment type="subcellular location">
    <subcellularLocation>
        <location evidence="1">Nucleus</location>
    </subcellularLocation>
</comment>
<evidence type="ECO:0000256" key="1">
    <source>
        <dbReference type="ARBA" id="ARBA00004123"/>
    </source>
</evidence>
<name>A0A507QZ94_MONPU</name>
<feature type="domain" description="CCHC-type" evidence="8">
    <location>
        <begin position="415"/>
        <end position="431"/>
    </location>
</feature>
<feature type="domain" description="CCHC-type" evidence="8">
    <location>
        <begin position="316"/>
        <end position="332"/>
    </location>
</feature>
<feature type="compositionally biased region" description="Basic and acidic residues" evidence="7">
    <location>
        <begin position="226"/>
        <end position="241"/>
    </location>
</feature>
<dbReference type="OrthoDB" id="7608935at2759"/>
<dbReference type="PANTHER" id="PTHR46543:SF1">
    <property type="entry name" value="ZINC FINGER CCHC DOMAIN-CONTAINING PROTEIN 7"/>
    <property type="match status" value="1"/>
</dbReference>
<dbReference type="GO" id="GO:0003723">
    <property type="term" value="F:RNA binding"/>
    <property type="evidence" value="ECO:0007669"/>
    <property type="project" value="TreeGrafter"/>
</dbReference>
<reference evidence="9 10" key="1">
    <citation type="submission" date="2019-06" db="EMBL/GenBank/DDBJ databases">
        <title>Wine fermentation using esterase from Monascus purpureus.</title>
        <authorList>
            <person name="Geng C."/>
            <person name="Zhang Y."/>
        </authorList>
    </citation>
    <scope>NUCLEOTIDE SEQUENCE [LARGE SCALE GENOMIC DNA]</scope>
    <source>
        <strain evidence="9">HQ1</strain>
    </source>
</reference>
<feature type="domain" description="CCHC-type" evidence="8">
    <location>
        <begin position="380"/>
        <end position="396"/>
    </location>
</feature>
<evidence type="ECO:0000313" key="10">
    <source>
        <dbReference type="Proteomes" id="UP000319663"/>
    </source>
</evidence>
<feature type="compositionally biased region" description="Low complexity" evidence="7">
    <location>
        <begin position="20"/>
        <end position="34"/>
    </location>
</feature>
<protein>
    <recommendedName>
        <fullName evidence="8">CCHC-type domain-containing protein</fullName>
    </recommendedName>
</protein>
<organism evidence="9 10">
    <name type="scientific">Monascus purpureus</name>
    <name type="common">Red mold</name>
    <name type="synonym">Monascus anka</name>
    <dbReference type="NCBI Taxonomy" id="5098"/>
    <lineage>
        <taxon>Eukaryota</taxon>
        <taxon>Fungi</taxon>
        <taxon>Dikarya</taxon>
        <taxon>Ascomycota</taxon>
        <taxon>Pezizomycotina</taxon>
        <taxon>Eurotiomycetes</taxon>
        <taxon>Eurotiomycetidae</taxon>
        <taxon>Eurotiales</taxon>
        <taxon>Aspergillaceae</taxon>
        <taxon>Monascus</taxon>
    </lineage>
</organism>
<dbReference type="GO" id="GO:0008270">
    <property type="term" value="F:zinc ion binding"/>
    <property type="evidence" value="ECO:0007669"/>
    <property type="project" value="UniProtKB-KW"/>
</dbReference>
<evidence type="ECO:0000256" key="3">
    <source>
        <dbReference type="ARBA" id="ARBA00022737"/>
    </source>
</evidence>
<feature type="compositionally biased region" description="Basic and acidic residues" evidence="7">
    <location>
        <begin position="1"/>
        <end position="12"/>
    </location>
</feature>
<dbReference type="PANTHER" id="PTHR46543">
    <property type="entry name" value="ZINC FINGER CCHC DOMAIN-CONTAINING PROTEIN 7"/>
    <property type="match status" value="1"/>
</dbReference>
<comment type="caution">
    <text evidence="9">The sequence shown here is derived from an EMBL/GenBank/DDBJ whole genome shotgun (WGS) entry which is preliminary data.</text>
</comment>
<dbReference type="InterPro" id="IPR051644">
    <property type="entry name" value="TRAMP_AT-DNA-binding"/>
</dbReference>
<evidence type="ECO:0000313" key="9">
    <source>
        <dbReference type="EMBL" id="TQB74090.1"/>
    </source>
</evidence>